<evidence type="ECO:0000256" key="1">
    <source>
        <dbReference type="SAM" id="Phobius"/>
    </source>
</evidence>
<protein>
    <recommendedName>
        <fullName evidence="4">Type II secretion system protein GspF domain-containing protein</fullName>
    </recommendedName>
</protein>
<evidence type="ECO:0000313" key="2">
    <source>
        <dbReference type="EMBL" id="QGZ99260.1"/>
    </source>
</evidence>
<evidence type="ECO:0008006" key="4">
    <source>
        <dbReference type="Google" id="ProtNLM"/>
    </source>
</evidence>
<evidence type="ECO:0000313" key="3">
    <source>
        <dbReference type="Proteomes" id="UP000430508"/>
    </source>
</evidence>
<dbReference type="Proteomes" id="UP000430508">
    <property type="component" value="Chromosome"/>
</dbReference>
<keyword evidence="1" id="KW-1133">Transmembrane helix</keyword>
<gene>
    <name evidence="2" type="ORF">GQ588_00540</name>
</gene>
<proteinExistence type="predicted"/>
<feature type="transmembrane region" description="Helical" evidence="1">
    <location>
        <begin position="268"/>
        <end position="291"/>
    </location>
</feature>
<dbReference type="EMBL" id="CP046996">
    <property type="protein sequence ID" value="QGZ99260.1"/>
    <property type="molecule type" value="Genomic_DNA"/>
</dbReference>
<feature type="transmembrane region" description="Helical" evidence="1">
    <location>
        <begin position="103"/>
        <end position="119"/>
    </location>
</feature>
<keyword evidence="1" id="KW-0472">Membrane</keyword>
<dbReference type="RefSeq" id="WP_021315771.1">
    <property type="nucleotide sequence ID" value="NZ_CP046996.1"/>
</dbReference>
<feature type="transmembrane region" description="Helical" evidence="1">
    <location>
        <begin position="6"/>
        <end position="24"/>
    </location>
</feature>
<keyword evidence="1" id="KW-0812">Transmembrane</keyword>
<dbReference type="AlphaFoldDB" id="A0A857DEY8"/>
<sequence length="301" mass="33895">MNMLLICSIGISLGLLLLFAAFFIKTNRKESKRINSLRTAVLSYRQAQDTSLEKLRKKMSNYISKLLSKKPGHNRSANMLEILKQPGKPMPIGYAEYKTFKKLSPFIFAILFGFAGFSTKDFLMAIGLICAGFFVGIIAPTAILSYFYNQYKNDLINELSEIMTYIVDLRKAGQTIPDSIRGALFATNKLRPHLEKLLQDMSITGPKPALAKLSKETDIGELKNLADILMQSITIDSSNMVAYMASRSRDIEYIEGLKEIRRYKNKKMLVEALTAIPFIMIPVIILVPLLYQANQSLGQIM</sequence>
<name>A0A857DEY8_9FIRM</name>
<accession>A0A857DEY8</accession>
<feature type="transmembrane region" description="Helical" evidence="1">
    <location>
        <begin position="125"/>
        <end position="148"/>
    </location>
</feature>
<reference evidence="2 3" key="1">
    <citation type="submission" date="2019-12" db="EMBL/GenBank/DDBJ databases">
        <title>Sequence classification of anaerobic respiratory reductive dehalogenases: First we see many, then we see few.</title>
        <authorList>
            <person name="Molenda O."/>
            <person name="Puentes Jacome L.A."/>
            <person name="Cao X."/>
            <person name="Nesbo C.L."/>
            <person name="Tang S."/>
            <person name="Morson N."/>
            <person name="Patron J."/>
            <person name="Lomheim L."/>
            <person name="Wishart D.S."/>
            <person name="Edwards E.A."/>
        </authorList>
    </citation>
    <scope>NUCLEOTIDE SEQUENCE [LARGE SCALE GENOMIC DNA]</scope>
    <source>
        <strain evidence="2 3">12DCA</strain>
    </source>
</reference>
<organism evidence="2 3">
    <name type="scientific">Dehalobacter restrictus</name>
    <dbReference type="NCBI Taxonomy" id="55583"/>
    <lineage>
        <taxon>Bacteria</taxon>
        <taxon>Bacillati</taxon>
        <taxon>Bacillota</taxon>
        <taxon>Clostridia</taxon>
        <taxon>Eubacteriales</taxon>
        <taxon>Desulfitobacteriaceae</taxon>
        <taxon>Dehalobacter</taxon>
    </lineage>
</organism>